<sequence>MDLTAGKKNKLPGILTQSKYQDFCKKSTSRISSSQQKDVLAKESYAVLSG</sequence>
<comment type="caution">
    <text evidence="1">The sequence shown here is derived from an EMBL/GenBank/DDBJ whole genome shotgun (WGS) entry which is preliminary data.</text>
</comment>
<dbReference type="Proteomes" id="UP000294650">
    <property type="component" value="Unassembled WGS sequence"/>
</dbReference>
<evidence type="ECO:0000313" key="1">
    <source>
        <dbReference type="EMBL" id="TCT27135.1"/>
    </source>
</evidence>
<proteinExistence type="predicted"/>
<accession>A0A4R3NEM2</accession>
<gene>
    <name evidence="1" type="ORF">EDD68_101503</name>
</gene>
<keyword evidence="2" id="KW-1185">Reference proteome</keyword>
<organism evidence="1 2">
    <name type="scientific">Melghiribacillus thermohalophilus</name>
    <dbReference type="NCBI Taxonomy" id="1324956"/>
    <lineage>
        <taxon>Bacteria</taxon>
        <taxon>Bacillati</taxon>
        <taxon>Bacillota</taxon>
        <taxon>Bacilli</taxon>
        <taxon>Bacillales</taxon>
        <taxon>Bacillaceae</taxon>
        <taxon>Melghiribacillus</taxon>
    </lineage>
</organism>
<protein>
    <submittedName>
        <fullName evidence="1">Uncharacterized protein</fullName>
    </submittedName>
</protein>
<dbReference type="EMBL" id="SMAN01000001">
    <property type="protein sequence ID" value="TCT27135.1"/>
    <property type="molecule type" value="Genomic_DNA"/>
</dbReference>
<name>A0A4R3NEM2_9BACI</name>
<dbReference type="AlphaFoldDB" id="A0A4R3NEM2"/>
<evidence type="ECO:0000313" key="2">
    <source>
        <dbReference type="Proteomes" id="UP000294650"/>
    </source>
</evidence>
<reference evidence="1 2" key="1">
    <citation type="submission" date="2019-03" db="EMBL/GenBank/DDBJ databases">
        <title>Genomic Encyclopedia of Type Strains, Phase IV (KMG-IV): sequencing the most valuable type-strain genomes for metagenomic binning, comparative biology and taxonomic classification.</title>
        <authorList>
            <person name="Goeker M."/>
        </authorList>
    </citation>
    <scope>NUCLEOTIDE SEQUENCE [LARGE SCALE GENOMIC DNA]</scope>
    <source>
        <strain evidence="1 2">DSM 25894</strain>
    </source>
</reference>